<proteinExistence type="predicted"/>
<reference evidence="2 3" key="1">
    <citation type="submission" date="2018-04" db="EMBL/GenBank/DDBJ databases">
        <title>Genome sequencing of Flavobacterium sp. HYN0059.</title>
        <authorList>
            <person name="Yi H."/>
            <person name="Baek C."/>
        </authorList>
    </citation>
    <scope>NUCLEOTIDE SEQUENCE [LARGE SCALE GENOMIC DNA]</scope>
    <source>
        <strain evidence="2 3">HYN0059</strain>
    </source>
</reference>
<keyword evidence="3" id="KW-1185">Reference proteome</keyword>
<evidence type="ECO:0000313" key="3">
    <source>
        <dbReference type="Proteomes" id="UP000244929"/>
    </source>
</evidence>
<feature type="signal peptide" evidence="1">
    <location>
        <begin position="1"/>
        <end position="27"/>
    </location>
</feature>
<evidence type="ECO:0008006" key="4">
    <source>
        <dbReference type="Google" id="ProtNLM"/>
    </source>
</evidence>
<dbReference type="KEGG" id="falb:HYN59_02865"/>
<accession>A0A2S1QUQ3</accession>
<evidence type="ECO:0000256" key="1">
    <source>
        <dbReference type="SAM" id="SignalP"/>
    </source>
</evidence>
<dbReference type="EMBL" id="CP029186">
    <property type="protein sequence ID" value="AWH84114.1"/>
    <property type="molecule type" value="Genomic_DNA"/>
</dbReference>
<sequence length="185" mass="21234">MENYINILLGKRALLIVSFMFAFSSHAQDEDQNFWSHVRFGGNIGVGFGSGYTDILIAPGAIYQFNDYMALGAGLQGAYVYQRDYYSSKMYGGSVIGILNPLPQIQLSAELEQLRVNLDYDDKYYQQYMTGSGIPMKRDFWNTALFFGAGYRMDNVTIGMRYNVLYKERDLVYSNAFMPFVRVYF</sequence>
<dbReference type="AlphaFoldDB" id="A0A2S1QUQ3"/>
<dbReference type="RefSeq" id="WP_108776824.1">
    <property type="nucleotide sequence ID" value="NZ_CP029186.1"/>
</dbReference>
<gene>
    <name evidence="2" type="ORF">HYN59_02865</name>
</gene>
<dbReference type="Proteomes" id="UP000244929">
    <property type="component" value="Chromosome"/>
</dbReference>
<keyword evidence="1" id="KW-0732">Signal</keyword>
<protein>
    <recommendedName>
        <fullName evidence="4">Alpha-ketoglutarate decarboxylase</fullName>
    </recommendedName>
</protein>
<feature type="chain" id="PRO_5015751824" description="Alpha-ketoglutarate decarboxylase" evidence="1">
    <location>
        <begin position="28"/>
        <end position="185"/>
    </location>
</feature>
<evidence type="ECO:0000313" key="2">
    <source>
        <dbReference type="EMBL" id="AWH84114.1"/>
    </source>
</evidence>
<name>A0A2S1QUQ3_9FLAO</name>
<dbReference type="OrthoDB" id="1160493at2"/>
<organism evidence="2 3">
    <name type="scientific">Flavobacterium album</name>
    <dbReference type="NCBI Taxonomy" id="2175091"/>
    <lineage>
        <taxon>Bacteria</taxon>
        <taxon>Pseudomonadati</taxon>
        <taxon>Bacteroidota</taxon>
        <taxon>Flavobacteriia</taxon>
        <taxon>Flavobacteriales</taxon>
        <taxon>Flavobacteriaceae</taxon>
        <taxon>Flavobacterium</taxon>
    </lineage>
</organism>